<dbReference type="NCBIfam" id="TIGR02104">
    <property type="entry name" value="pulA_typeI"/>
    <property type="match status" value="1"/>
</dbReference>
<dbReference type="InterPro" id="IPR013783">
    <property type="entry name" value="Ig-like_fold"/>
</dbReference>
<dbReference type="Pfam" id="PF02922">
    <property type="entry name" value="CBM_48"/>
    <property type="match status" value="1"/>
</dbReference>
<dbReference type="InterPro" id="IPR049117">
    <property type="entry name" value="pulA_all-beta"/>
</dbReference>
<accession>A0ABP8HBA4</accession>
<protein>
    <submittedName>
        <fullName evidence="4">Type I pullulanase</fullName>
    </submittedName>
</protein>
<dbReference type="EMBL" id="BAABGY010000009">
    <property type="protein sequence ID" value="GAA4336862.1"/>
    <property type="molecule type" value="Genomic_DNA"/>
</dbReference>
<dbReference type="InterPro" id="IPR013780">
    <property type="entry name" value="Glyco_hydro_b"/>
</dbReference>
<sequence>MDLIHRLFPVAAAALLCSSAGAQAPDYSSYPVYNGTDLGLRWSPQRAQFRIWAPTAAAARVLLYREGAGGTALRTVAMKKDAGGTWAATVPGNLEGRYYAFQVQHNGKWSEEVTDPYATAVGVNGRRGQVIDFRKTNPAGWTADKAPVTRNPTDAVLYELHVRDASIHASSGASHRGKFLGLTESGTRNAGGAATGIDHLAELGVTHVHLLPSFDYNSVDESRPDKVQYNWGYDPLNYNALEGSYATRADDGAVRIREFKQLVQSFHKKGLKVVMDVVYNHTAKSHNSNFNILVPGYYYRQKADGSFSDATACGNETASERPMMRKFMIESVLHWVKEYHVDGFRFDLMGVHDIETMNRIATELHKVKPDILLYGEGWTAGASPLPDAQRALKANGMQLQGVAVFSDDIRDGIKGSVFDHHDRGFASGKSGMEESIKFGIVASTQHPQVDYSKVNYSKKPYAASPAGTVTYCECHDNHALWDKLAISATDASEEDRARMQRLANTIVLTSQGIPFLHAGTEFLRGKKGVENSYNSPDSVNAIDWSLKTKNKFTFDYMRALIELRKAHPAFRMTSAADIAKHLKFESSAPGTVVYRINGAAVGDSWSTILVAFNGTAGPVAVPLGEGSWAVAFDHNGRYLKRDLRHTSVQVPAYSAVILSQGK</sequence>
<dbReference type="InterPro" id="IPR006047">
    <property type="entry name" value="GH13_cat_dom"/>
</dbReference>
<gene>
    <name evidence="4" type="primary">pulA</name>
    <name evidence="4" type="ORF">GCM10023184_32380</name>
</gene>
<dbReference type="InterPro" id="IPR004193">
    <property type="entry name" value="Glyco_hydro_13_N"/>
</dbReference>
<name>A0ABP8HBA4_9BACT</name>
<dbReference type="CDD" id="cd11341">
    <property type="entry name" value="AmyAc_Pullulanase_LD-like"/>
    <property type="match status" value="1"/>
</dbReference>
<evidence type="ECO:0000259" key="3">
    <source>
        <dbReference type="SMART" id="SM00642"/>
    </source>
</evidence>
<dbReference type="SMART" id="SM00642">
    <property type="entry name" value="Aamy"/>
    <property type="match status" value="1"/>
</dbReference>
<dbReference type="Pfam" id="PF00128">
    <property type="entry name" value="Alpha-amylase"/>
    <property type="match status" value="1"/>
</dbReference>
<dbReference type="Pfam" id="PF21653">
    <property type="entry name" value="pulA_all-beta"/>
    <property type="match status" value="1"/>
</dbReference>
<dbReference type="InterPro" id="IPR011840">
    <property type="entry name" value="PulA_typeI"/>
</dbReference>
<dbReference type="InterPro" id="IPR014756">
    <property type="entry name" value="Ig_E-set"/>
</dbReference>
<evidence type="ECO:0000313" key="5">
    <source>
        <dbReference type="Proteomes" id="UP001501725"/>
    </source>
</evidence>
<dbReference type="Proteomes" id="UP001501725">
    <property type="component" value="Unassembled WGS sequence"/>
</dbReference>
<comment type="caution">
    <text evidence="4">The sequence shown here is derived from an EMBL/GenBank/DDBJ whole genome shotgun (WGS) entry which is preliminary data.</text>
</comment>
<dbReference type="Gene3D" id="2.60.40.10">
    <property type="entry name" value="Immunoglobulins"/>
    <property type="match status" value="1"/>
</dbReference>
<dbReference type="Gene3D" id="2.60.40.1180">
    <property type="entry name" value="Golgi alpha-mannosidase II"/>
    <property type="match status" value="1"/>
</dbReference>
<keyword evidence="2" id="KW-0732">Signal</keyword>
<evidence type="ECO:0000256" key="2">
    <source>
        <dbReference type="SAM" id="SignalP"/>
    </source>
</evidence>
<dbReference type="Gene3D" id="3.20.20.80">
    <property type="entry name" value="Glycosidases"/>
    <property type="match status" value="1"/>
</dbReference>
<dbReference type="SUPFAM" id="SSF51445">
    <property type="entry name" value="(Trans)glycosidases"/>
    <property type="match status" value="1"/>
</dbReference>
<keyword evidence="5" id="KW-1185">Reference proteome</keyword>
<dbReference type="CDD" id="cd02860">
    <property type="entry name" value="E_set_Pullulanase"/>
    <property type="match status" value="1"/>
</dbReference>
<dbReference type="SUPFAM" id="SSF81296">
    <property type="entry name" value="E set domains"/>
    <property type="match status" value="1"/>
</dbReference>
<comment type="similarity">
    <text evidence="1">Belongs to the glycosyl hydrolase 13 family.</text>
</comment>
<dbReference type="InterPro" id="IPR017853">
    <property type="entry name" value="GH"/>
</dbReference>
<proteinExistence type="inferred from homology"/>
<dbReference type="RefSeq" id="WP_345256804.1">
    <property type="nucleotide sequence ID" value="NZ_BAABGY010000009.1"/>
</dbReference>
<feature type="chain" id="PRO_5045671340" evidence="2">
    <location>
        <begin position="25"/>
        <end position="662"/>
    </location>
</feature>
<evidence type="ECO:0000256" key="1">
    <source>
        <dbReference type="ARBA" id="ARBA00008061"/>
    </source>
</evidence>
<evidence type="ECO:0000313" key="4">
    <source>
        <dbReference type="EMBL" id="GAA4336862.1"/>
    </source>
</evidence>
<reference evidence="5" key="1">
    <citation type="journal article" date="2019" name="Int. J. Syst. Evol. Microbiol.">
        <title>The Global Catalogue of Microorganisms (GCM) 10K type strain sequencing project: providing services to taxonomists for standard genome sequencing and annotation.</title>
        <authorList>
            <consortium name="The Broad Institute Genomics Platform"/>
            <consortium name="The Broad Institute Genome Sequencing Center for Infectious Disease"/>
            <person name="Wu L."/>
            <person name="Ma J."/>
        </authorList>
    </citation>
    <scope>NUCLEOTIDE SEQUENCE [LARGE SCALE GENOMIC DNA]</scope>
    <source>
        <strain evidence="5">JCM 17919</strain>
    </source>
</reference>
<dbReference type="PANTHER" id="PTHR43002">
    <property type="entry name" value="GLYCOGEN DEBRANCHING ENZYME"/>
    <property type="match status" value="1"/>
</dbReference>
<organism evidence="4 5">
    <name type="scientific">Flaviaesturariibacter amylovorans</name>
    <dbReference type="NCBI Taxonomy" id="1084520"/>
    <lineage>
        <taxon>Bacteria</taxon>
        <taxon>Pseudomonadati</taxon>
        <taxon>Bacteroidota</taxon>
        <taxon>Chitinophagia</taxon>
        <taxon>Chitinophagales</taxon>
        <taxon>Chitinophagaceae</taxon>
        <taxon>Flaviaestuariibacter</taxon>
    </lineage>
</organism>
<feature type="signal peptide" evidence="2">
    <location>
        <begin position="1"/>
        <end position="24"/>
    </location>
</feature>
<feature type="domain" description="Glycosyl hydrolase family 13 catalytic" evidence="3">
    <location>
        <begin position="180"/>
        <end position="564"/>
    </location>
</feature>